<dbReference type="Proteomes" id="UP000245956">
    <property type="component" value="Unassembled WGS sequence"/>
</dbReference>
<proteinExistence type="predicted"/>
<sequence>MSKITVYTTCEGIARHNLDQAKFHDPRALRFHSASFWMRIAIERGERCSFTAEEVERISLGKELEDLALRARHHLSKIDMAQAKKFWEEHRTKLDCPGPQFSALEEERMKTTVETLEKAEDSAWSDGMSTLCPSARVSMGSLTGGSSCHK</sequence>
<dbReference type="AlphaFoldDB" id="A0A2U3DRQ8"/>
<gene>
    <name evidence="1" type="ORF">PCL_08389</name>
</gene>
<evidence type="ECO:0000313" key="1">
    <source>
        <dbReference type="EMBL" id="PWI64938.1"/>
    </source>
</evidence>
<reference evidence="1 2" key="1">
    <citation type="journal article" date="2016" name="Front. Microbiol.">
        <title>Genome and transcriptome sequences reveal the specific parasitism of the nematophagous Purpureocillium lilacinum 36-1.</title>
        <authorList>
            <person name="Xie J."/>
            <person name="Li S."/>
            <person name="Mo C."/>
            <person name="Xiao X."/>
            <person name="Peng D."/>
            <person name="Wang G."/>
            <person name="Xiao Y."/>
        </authorList>
    </citation>
    <scope>NUCLEOTIDE SEQUENCE [LARGE SCALE GENOMIC DNA]</scope>
    <source>
        <strain evidence="1 2">36-1</strain>
    </source>
</reference>
<protein>
    <submittedName>
        <fullName evidence="1">Uncharacterized protein</fullName>
    </submittedName>
</protein>
<name>A0A2U3DRQ8_PURLI</name>
<evidence type="ECO:0000313" key="2">
    <source>
        <dbReference type="Proteomes" id="UP000245956"/>
    </source>
</evidence>
<dbReference type="EMBL" id="LCWV01000041">
    <property type="protein sequence ID" value="PWI64938.1"/>
    <property type="molecule type" value="Genomic_DNA"/>
</dbReference>
<accession>A0A2U3DRQ8</accession>
<comment type="caution">
    <text evidence="1">The sequence shown here is derived from an EMBL/GenBank/DDBJ whole genome shotgun (WGS) entry which is preliminary data.</text>
</comment>
<organism evidence="1 2">
    <name type="scientific">Purpureocillium lilacinum</name>
    <name type="common">Paecilomyces lilacinus</name>
    <dbReference type="NCBI Taxonomy" id="33203"/>
    <lineage>
        <taxon>Eukaryota</taxon>
        <taxon>Fungi</taxon>
        <taxon>Dikarya</taxon>
        <taxon>Ascomycota</taxon>
        <taxon>Pezizomycotina</taxon>
        <taxon>Sordariomycetes</taxon>
        <taxon>Hypocreomycetidae</taxon>
        <taxon>Hypocreales</taxon>
        <taxon>Ophiocordycipitaceae</taxon>
        <taxon>Purpureocillium</taxon>
    </lineage>
</organism>